<dbReference type="WBParaSite" id="JU765_v2.g19074.t1">
    <property type="protein sequence ID" value="JU765_v2.g19074.t1"/>
    <property type="gene ID" value="JU765_v2.g19074"/>
</dbReference>
<proteinExistence type="predicted"/>
<evidence type="ECO:0000313" key="1">
    <source>
        <dbReference type="Proteomes" id="UP000887576"/>
    </source>
</evidence>
<dbReference type="Proteomes" id="UP000887576">
    <property type="component" value="Unplaced"/>
</dbReference>
<name>A0AC34QT08_9BILA</name>
<accession>A0AC34QT08</accession>
<reference evidence="2" key="1">
    <citation type="submission" date="2022-11" db="UniProtKB">
        <authorList>
            <consortium name="WormBaseParasite"/>
        </authorList>
    </citation>
    <scope>IDENTIFICATION</scope>
</reference>
<sequence length="663" mass="76482">MTLTELRWGIVGCGDISHDFVQAMRKCANKNKIVAIAARDAGRAEEFKDQLKLDDAVKVYGSYDDLFNDQEVDVLYIGVVNPEHASTTMKALEAGKNVLCEKPIAPNAKQALELFERAKEKKLFLMEATWSRFFPVYREIRLIIKEGTLGEVIGAVANFAIPNLPENRFWVEGGQTPIVDIGSYAIQFALWAFRDRPTKITAVCGKDDKGCDLWTSMILQFPNGGKANLCCSAIDHFPNNGFISCTKGYLELPEFFWCPQKLLVHPGPPAQGEPKIEPLFFPMIDDQKYNFSWSSGLRYEADHVFDCLKEGKTESDVHSFDESLKTLEVLDEMSEFWNPKYWLPRNVDWDEIPSRFSDLIYPIYFAIPILIFRILTEAFFGFGAGVILGVIPRDQLKSKIWNHVTGGFARYTRSKRVLECMFRFLCYTFLFAYGLMILWDKSWFSDITQCWIGYPFHKIDSTVWWYYMVETGFYYSLLIGSVFDVKRTDFWELIFHHIITILLLSVSWTINFVRVGTLVLISHDISDIFLEGGKLVRYYNAPSWCVNICFLFFLSSWFLTRLGYYPFVVLKSAFFEAPGLIQPDYKILNPFQIPYVPRAIIIMLLLLLCLHLFWTFIIMRIVIRSITVGEAADVRSDCEEDDEVNGKKKKNLKTKSQRDKKGQ</sequence>
<protein>
    <submittedName>
        <fullName evidence="2">TLC domain-containing protein</fullName>
    </submittedName>
</protein>
<organism evidence="1 2">
    <name type="scientific">Panagrolaimus sp. JU765</name>
    <dbReference type="NCBI Taxonomy" id="591449"/>
    <lineage>
        <taxon>Eukaryota</taxon>
        <taxon>Metazoa</taxon>
        <taxon>Ecdysozoa</taxon>
        <taxon>Nematoda</taxon>
        <taxon>Chromadorea</taxon>
        <taxon>Rhabditida</taxon>
        <taxon>Tylenchina</taxon>
        <taxon>Panagrolaimomorpha</taxon>
        <taxon>Panagrolaimoidea</taxon>
        <taxon>Panagrolaimidae</taxon>
        <taxon>Panagrolaimus</taxon>
    </lineage>
</organism>
<evidence type="ECO:0000313" key="2">
    <source>
        <dbReference type="WBParaSite" id="JU765_v2.g19074.t1"/>
    </source>
</evidence>